<evidence type="ECO:0000259" key="2">
    <source>
        <dbReference type="Pfam" id="PF07786"/>
    </source>
</evidence>
<feature type="transmembrane region" description="Helical" evidence="1">
    <location>
        <begin position="80"/>
        <end position="98"/>
    </location>
</feature>
<name>A0A2D2D0B5_METT3</name>
<keyword evidence="4" id="KW-1185">Reference proteome</keyword>
<organism evidence="3 4">
    <name type="scientific">Methylosinus trichosporium (strain ATCC 35070 / NCIMB 11131 / UNIQEM 75 / OB3b)</name>
    <dbReference type="NCBI Taxonomy" id="595536"/>
    <lineage>
        <taxon>Bacteria</taxon>
        <taxon>Pseudomonadati</taxon>
        <taxon>Pseudomonadota</taxon>
        <taxon>Alphaproteobacteria</taxon>
        <taxon>Hyphomicrobiales</taxon>
        <taxon>Methylocystaceae</taxon>
        <taxon>Methylosinus</taxon>
    </lineage>
</organism>
<dbReference type="Pfam" id="PF07786">
    <property type="entry name" value="HGSNAT_cat"/>
    <property type="match status" value="1"/>
</dbReference>
<dbReference type="InterPro" id="IPR012429">
    <property type="entry name" value="HGSNAT_cat"/>
</dbReference>
<reference evidence="4" key="1">
    <citation type="submission" date="2017-10" db="EMBL/GenBank/DDBJ databases">
        <title>Completed PacBio SMRT sequence of Methylosinus trichosporium OB3b reveals presence of a third large plasmid.</title>
        <authorList>
            <person name="Charles T.C."/>
            <person name="Lynch M.D.J."/>
            <person name="Heil J.R."/>
            <person name="Cheng J."/>
        </authorList>
    </citation>
    <scope>NUCLEOTIDE SEQUENCE [LARGE SCALE GENOMIC DNA]</scope>
    <source>
        <strain evidence="4">OB3b</strain>
    </source>
</reference>
<evidence type="ECO:0000313" key="3">
    <source>
        <dbReference type="EMBL" id="ATQ68447.1"/>
    </source>
</evidence>
<feature type="transmembrane region" description="Helical" evidence="1">
    <location>
        <begin position="216"/>
        <end position="237"/>
    </location>
</feature>
<feature type="transmembrane region" description="Helical" evidence="1">
    <location>
        <begin position="104"/>
        <end position="123"/>
    </location>
</feature>
<dbReference type="RefSeq" id="WP_003614067.1">
    <property type="nucleotide sequence ID" value="NZ_ADVE02000001.1"/>
</dbReference>
<evidence type="ECO:0000256" key="1">
    <source>
        <dbReference type="SAM" id="Phobius"/>
    </source>
</evidence>
<dbReference type="EMBL" id="CP023737">
    <property type="protein sequence ID" value="ATQ68447.1"/>
    <property type="molecule type" value="Genomic_DNA"/>
</dbReference>
<keyword evidence="1" id="KW-0472">Membrane</keyword>
<dbReference type="AlphaFoldDB" id="A0A2D2D0B5"/>
<feature type="transmembrane region" description="Helical" evidence="1">
    <location>
        <begin position="7"/>
        <end position="27"/>
    </location>
</feature>
<feature type="transmembrane region" description="Helical" evidence="1">
    <location>
        <begin position="47"/>
        <end position="68"/>
    </location>
</feature>
<evidence type="ECO:0000313" key="4">
    <source>
        <dbReference type="Proteomes" id="UP000230709"/>
    </source>
</evidence>
<keyword evidence="1" id="KW-0812">Transmembrane</keyword>
<feature type="domain" description="Heparan-alpha-glucosaminide N-acetyltransferase catalytic" evidence="2">
    <location>
        <begin position="5"/>
        <end position="224"/>
    </location>
</feature>
<dbReference type="KEGG" id="mtw:CQW49_11575"/>
<dbReference type="Proteomes" id="UP000230709">
    <property type="component" value="Chromosome"/>
</dbReference>
<feature type="transmembrane region" description="Helical" evidence="1">
    <location>
        <begin position="130"/>
        <end position="154"/>
    </location>
</feature>
<sequence>MTRPRLLALDVARGLAVVAMIVFHLTWDLGHFHYIDPGIPFTSAFKLFGHAIAVTFLFVAGVSLALAHRVFRPRAYWRRLALIAGAALLVTAATAIAFPSSFVFFGILHCIAAASLVALPFLFLSAPAALVAGAALVAAPLVASGSFFDAPLWWWSGLSTFEPLTNDYRPLTPWAGVLLFGLGAAKLARWEAGAAPAATRPGAAMRGFGWLGRHSLALYLLHQPALFAGFSALALLLPQERPASFVEACVAQCVVSGARAETCRNACDCTAREIERQDALVGAASEAERRSRIDAVARACVSR</sequence>
<proteinExistence type="predicted"/>
<accession>A0A2D2D0B5</accession>
<protein>
    <submittedName>
        <fullName evidence="3">DUF1624 domain-containing protein</fullName>
    </submittedName>
</protein>
<keyword evidence="1" id="KW-1133">Transmembrane helix</keyword>
<dbReference type="STRING" id="595536.GCA_000178815_02851"/>
<gene>
    <name evidence="3" type="ORF">CQW49_11575</name>
</gene>